<organism evidence="2 3">
    <name type="scientific">Fervidicella metallireducens AeB</name>
    <dbReference type="NCBI Taxonomy" id="1403537"/>
    <lineage>
        <taxon>Bacteria</taxon>
        <taxon>Bacillati</taxon>
        <taxon>Bacillota</taxon>
        <taxon>Clostridia</taxon>
        <taxon>Eubacteriales</taxon>
        <taxon>Clostridiaceae</taxon>
        <taxon>Fervidicella</taxon>
    </lineage>
</organism>
<feature type="transmembrane region" description="Helical" evidence="1">
    <location>
        <begin position="12"/>
        <end position="29"/>
    </location>
</feature>
<dbReference type="AlphaFoldDB" id="A0A017RS91"/>
<evidence type="ECO:0000256" key="1">
    <source>
        <dbReference type="SAM" id="Phobius"/>
    </source>
</evidence>
<gene>
    <name evidence="2" type="ORF">Q428_13180</name>
</gene>
<accession>A0A017RS91</accession>
<reference evidence="2 3" key="1">
    <citation type="journal article" date="2014" name="Genome Announc.">
        <title>Draft Genome Sequence of Fervidicella metallireducens Strain AeBT, an Iron-Reducing Thermoanaerobe from the Great Artesian Basin.</title>
        <authorList>
            <person name="Patel B.K."/>
        </authorList>
    </citation>
    <scope>NUCLEOTIDE SEQUENCE [LARGE SCALE GENOMIC DNA]</scope>
    <source>
        <strain evidence="2 3">AeB</strain>
    </source>
</reference>
<sequence>MENYKVLSKQFLISVNISIICILVVIMIIKKYFIWDKVIVPGYDVYKFVQTVEKLNTNYDKIKIVEIAISGEPNIAQHMQIRDNDYKYLLNLSQKYPRVKVTSFMIRGRLSYNQYYQIRKMGDFKGLYRYYLIPRRIFVNNALSP</sequence>
<keyword evidence="1" id="KW-1133">Transmembrane helix</keyword>
<evidence type="ECO:0000313" key="2">
    <source>
        <dbReference type="EMBL" id="EYE87461.1"/>
    </source>
</evidence>
<evidence type="ECO:0000313" key="3">
    <source>
        <dbReference type="Proteomes" id="UP000019681"/>
    </source>
</evidence>
<protein>
    <submittedName>
        <fullName evidence="2">Uncharacterized protein</fullName>
    </submittedName>
</protein>
<comment type="caution">
    <text evidence="2">The sequence shown here is derived from an EMBL/GenBank/DDBJ whole genome shotgun (WGS) entry which is preliminary data.</text>
</comment>
<dbReference type="Proteomes" id="UP000019681">
    <property type="component" value="Unassembled WGS sequence"/>
</dbReference>
<dbReference type="RefSeq" id="WP_035381411.1">
    <property type="nucleotide sequence ID" value="NZ_AZQP01000055.1"/>
</dbReference>
<dbReference type="STRING" id="1403537.Q428_13180"/>
<keyword evidence="1" id="KW-0812">Transmembrane</keyword>
<keyword evidence="3" id="KW-1185">Reference proteome</keyword>
<dbReference type="EMBL" id="AZQP01000055">
    <property type="protein sequence ID" value="EYE87461.1"/>
    <property type="molecule type" value="Genomic_DNA"/>
</dbReference>
<keyword evidence="1" id="KW-0472">Membrane</keyword>
<name>A0A017RS91_9CLOT</name>
<proteinExistence type="predicted"/>